<dbReference type="EMBL" id="JANJQO010000268">
    <property type="protein sequence ID" value="KAJ2979604.1"/>
    <property type="molecule type" value="Genomic_DNA"/>
</dbReference>
<organism evidence="1 2">
    <name type="scientific">Zarea fungicola</name>
    <dbReference type="NCBI Taxonomy" id="93591"/>
    <lineage>
        <taxon>Eukaryota</taxon>
        <taxon>Fungi</taxon>
        <taxon>Dikarya</taxon>
        <taxon>Ascomycota</taxon>
        <taxon>Pezizomycotina</taxon>
        <taxon>Sordariomycetes</taxon>
        <taxon>Hypocreomycetidae</taxon>
        <taxon>Hypocreales</taxon>
        <taxon>Cordycipitaceae</taxon>
        <taxon>Zarea</taxon>
    </lineage>
</organism>
<name>A0ACC1NKJ2_9HYPO</name>
<dbReference type="Proteomes" id="UP001143910">
    <property type="component" value="Unassembled WGS sequence"/>
</dbReference>
<evidence type="ECO:0000313" key="2">
    <source>
        <dbReference type="Proteomes" id="UP001143910"/>
    </source>
</evidence>
<gene>
    <name evidence="1" type="ORF">NQ176_g3150</name>
</gene>
<accession>A0ACC1NKJ2</accession>
<protein>
    <submittedName>
        <fullName evidence="1">Uncharacterized protein</fullName>
    </submittedName>
</protein>
<sequence length="851" mass="94286">MAAAMDPVKIGDAIMAFALNGRFPEDADALPPVSATDLQPAVESLERAGDELEAEIHQINEETKDDVTEWAKNAKSLQEDIIRSKTMANEIIRQSEAPDVSGEAILDAEEKVAFINREVQYSQQLHEVLSGIRKVNGLLNQSEQALADRRILDSLRLLEESWAALDNVGAARSCRAIRLLDVRAFELKASAYEIFNQIWKSMVNFDIDSATITIRDRSQDGKMTLADAAIGLKAYKEVDERLEQLWHNLNTSIVAPRMDYKATSLRSISTQADDLSLSGPTDHSIGNLLRDLETVFVFVAKKLPSDLLPIFSSLMVADVIPKLTHEWLDTVVPSSLQNMDAFQYAIERTQQFCAVLTENGYTGLEKVNTWAEKAPMTWLGKCRDTALDSVRGRLMNGIGQPKQVEKVERHMVTVAEGKELATTGAGASADTGDWNVDWGDAWNEDLPVDNPDNKTNDVHMNEDDGADAWGGWDDNAEESNNTDLGDGVAGGGDDDGAEAWGWDDDAPAEQTLKPAAKSKPATKTTKSKHQSEQTREFILKETYSISSMPEPVLELIFAILEDGMALTREDGEYSLVAGTAPGLFGLPTFALALFRAISPHYYSLGAGGNMYLYNDAMYLAEKLGEFSDNWKEREDVTPRAKTMLRLDNDIKTLQSFANRSYAAEMNIQRTVLRDLLGDSQSLLQQDEMEAAVEAGTVRIRTMASTWEPILARSVWSQAIGSLADTLAKRLISDVLEMSSIGQEEAYSIANLISTATELDDLFLPSKLGDTEATEDEVPTTAQYAPNWLRLKYLSEVLQSNLNEVKYLWCDSELSLYFTVDEVVDLIKASFEENARTRDAIREIRAKEPLSI</sequence>
<reference evidence="1" key="1">
    <citation type="submission" date="2022-08" db="EMBL/GenBank/DDBJ databases">
        <title>Genome Sequence of Lecanicillium fungicola.</title>
        <authorList>
            <person name="Buettner E."/>
        </authorList>
    </citation>
    <scope>NUCLEOTIDE SEQUENCE</scope>
    <source>
        <strain evidence="1">Babe33</strain>
    </source>
</reference>
<comment type="caution">
    <text evidence="1">The sequence shown here is derived from an EMBL/GenBank/DDBJ whole genome shotgun (WGS) entry which is preliminary data.</text>
</comment>
<evidence type="ECO:0000313" key="1">
    <source>
        <dbReference type="EMBL" id="KAJ2979604.1"/>
    </source>
</evidence>
<keyword evidence="2" id="KW-1185">Reference proteome</keyword>
<proteinExistence type="predicted"/>